<organism evidence="2 3">
    <name type="scientific">Mycobacterium kansasii</name>
    <dbReference type="NCBI Taxonomy" id="1768"/>
    <lineage>
        <taxon>Bacteria</taxon>
        <taxon>Bacillati</taxon>
        <taxon>Actinomycetota</taxon>
        <taxon>Actinomycetes</taxon>
        <taxon>Mycobacteriales</taxon>
        <taxon>Mycobacteriaceae</taxon>
        <taxon>Mycobacterium</taxon>
    </lineage>
</organism>
<dbReference type="EMBL" id="MVBN01000002">
    <property type="protein sequence ID" value="OOK80035.1"/>
    <property type="molecule type" value="Genomic_DNA"/>
</dbReference>
<evidence type="ECO:0000313" key="4">
    <source>
        <dbReference type="Proteomes" id="UP000189229"/>
    </source>
</evidence>
<gene>
    <name evidence="2" type="ORF">BZL29_2194</name>
    <name evidence="1" type="ORF">BZL30_2201</name>
</gene>
<proteinExistence type="predicted"/>
<evidence type="ECO:0000313" key="1">
    <source>
        <dbReference type="EMBL" id="OOK79089.1"/>
    </source>
</evidence>
<comment type="caution">
    <text evidence="2">The sequence shown here is derived from an EMBL/GenBank/DDBJ whole genome shotgun (WGS) entry which is preliminary data.</text>
</comment>
<reference evidence="3 4" key="1">
    <citation type="submission" date="2017-02" db="EMBL/GenBank/DDBJ databases">
        <title>Complete genome sequences of Mycobacterium kansasii strains isolated from rhesus macaques.</title>
        <authorList>
            <person name="Panda A."/>
            <person name="Nagaraj S."/>
            <person name="Zhao X."/>
            <person name="Tettelin H."/>
            <person name="Detolla L.J."/>
        </authorList>
    </citation>
    <scope>NUCLEOTIDE SEQUENCE [LARGE SCALE GENOMIC DNA]</scope>
    <source>
        <strain evidence="2 3">11-3469</strain>
        <strain evidence="1 4">11-3813</strain>
    </source>
</reference>
<accession>A0A1V3XLE9</accession>
<dbReference type="Proteomes" id="UP000188532">
    <property type="component" value="Unassembled WGS sequence"/>
</dbReference>
<dbReference type="AlphaFoldDB" id="A0A1V3XLE9"/>
<name>A0A1V3XLE9_MYCKA</name>
<sequence length="48" mass="5469">MIRFEDTDHRAFAVRRRDGTDVPGQSVRTGSANFVPQWPLMKAIDEGH</sequence>
<dbReference type="EMBL" id="MVBM01000002">
    <property type="protein sequence ID" value="OOK79089.1"/>
    <property type="molecule type" value="Genomic_DNA"/>
</dbReference>
<dbReference type="Proteomes" id="UP000189229">
    <property type="component" value="Unassembled WGS sequence"/>
</dbReference>
<protein>
    <submittedName>
        <fullName evidence="2">Uncharacterized protein</fullName>
    </submittedName>
</protein>
<evidence type="ECO:0000313" key="3">
    <source>
        <dbReference type="Proteomes" id="UP000188532"/>
    </source>
</evidence>
<evidence type="ECO:0000313" key="2">
    <source>
        <dbReference type="EMBL" id="OOK80035.1"/>
    </source>
</evidence>